<dbReference type="GO" id="GO:0042292">
    <property type="term" value="F:URM1 activating enzyme activity"/>
    <property type="evidence" value="ECO:0007669"/>
    <property type="project" value="TreeGrafter"/>
</dbReference>
<dbReference type="PANTHER" id="PTHR10953:SF102">
    <property type="entry name" value="ADENYLYLTRANSFERASE AND SULFURTRANSFERASE MOCS3"/>
    <property type="match status" value="1"/>
</dbReference>
<comment type="caution">
    <text evidence="9">The sequence shown here is derived from an EMBL/GenBank/DDBJ whole genome shotgun (WGS) entry which is preliminary data.</text>
</comment>
<dbReference type="OMA" id="WATEVDQ"/>
<reference evidence="9 10" key="1">
    <citation type="submission" date="2016-07" db="EMBL/GenBank/DDBJ databases">
        <title>Pervasive Adenine N6-methylation of Active Genes in Fungi.</title>
        <authorList>
            <consortium name="DOE Joint Genome Institute"/>
            <person name="Mondo S.J."/>
            <person name="Dannebaum R.O."/>
            <person name="Kuo R.C."/>
            <person name="Labutti K."/>
            <person name="Haridas S."/>
            <person name="Kuo A."/>
            <person name="Salamov A."/>
            <person name="Ahrendt S.R."/>
            <person name="Lipzen A."/>
            <person name="Sullivan W."/>
            <person name="Andreopoulos W.B."/>
            <person name="Clum A."/>
            <person name="Lindquist E."/>
            <person name="Daum C."/>
            <person name="Ramamoorthy G.K."/>
            <person name="Gryganskyi A."/>
            <person name="Culley D."/>
            <person name="Magnuson J.K."/>
            <person name="James T.Y."/>
            <person name="O'Malley M.A."/>
            <person name="Stajich J.E."/>
            <person name="Spatafora J.W."/>
            <person name="Visel A."/>
            <person name="Grigoriev I.V."/>
        </authorList>
    </citation>
    <scope>NUCLEOTIDE SEQUENCE [LARGE SCALE GENOMIC DNA]</scope>
    <source>
        <strain evidence="9 10">12-1054</strain>
    </source>
</reference>
<dbReference type="InterPro" id="IPR036873">
    <property type="entry name" value="Rhodanese-like_dom_sf"/>
</dbReference>
<evidence type="ECO:0000313" key="9">
    <source>
        <dbReference type="EMBL" id="ORY82470.1"/>
    </source>
</evidence>
<dbReference type="AlphaFoldDB" id="A0A1Y2FET9"/>
<keyword evidence="7" id="KW-0067">ATP-binding</keyword>
<name>A0A1Y2FET9_PROLT</name>
<dbReference type="GO" id="GO:0032447">
    <property type="term" value="P:protein urmylation"/>
    <property type="evidence" value="ECO:0007669"/>
    <property type="project" value="TreeGrafter"/>
</dbReference>
<sequence length="378" mass="40783">MASLDLEEYRRYGRQMLLPEIGKPGQLSLKSSSVLIVGAGGLGCPCVAYLAGAGVGHLGVVDADTIDISNCHRQILHKPSDAGTSKVDSIASFVKELNAQIHFTGYKERLVATNVMSVLAPFDLILDCTDNQQTRYLISDACVLLDKPLVSGSALKMDGQLAVYNHQGGPCYRCIFPSPSPAASVQSCGEAGVLGPVVGIIGVMQALEAIKILIKIPLHRPSKLLLFSAYGEPQWRQITLRGKKPSCAVCGEKPYITKESIVQDTTGQYEISCSLDAAPLQVSKGEHRINALEAKNAMHTFHIIDVRDPTQFGIASLPGSKNVPLDDLTSYQHDCPVDKTSLVYAVMNLKAKYGAHEFVDMIGGLEAYSNIDKTFPCY</sequence>
<keyword evidence="6" id="KW-0833">Ubl conjugation pathway</keyword>
<dbReference type="SUPFAM" id="SSF69572">
    <property type="entry name" value="Activating enzymes of the ubiquitin-like proteins"/>
    <property type="match status" value="1"/>
</dbReference>
<evidence type="ECO:0000256" key="2">
    <source>
        <dbReference type="ARBA" id="ARBA00022679"/>
    </source>
</evidence>
<protein>
    <submittedName>
        <fullName evidence="9">Thiazole biosynthesis adenylyltransferase ThiF</fullName>
    </submittedName>
</protein>
<dbReference type="RefSeq" id="XP_040725341.1">
    <property type="nucleotide sequence ID" value="XM_040871922.1"/>
</dbReference>
<dbReference type="InterPro" id="IPR045886">
    <property type="entry name" value="ThiF/MoeB/HesA"/>
</dbReference>
<dbReference type="PROSITE" id="PS50206">
    <property type="entry name" value="RHODANESE_3"/>
    <property type="match status" value="1"/>
</dbReference>
<keyword evidence="3" id="KW-0819">tRNA processing</keyword>
<keyword evidence="5" id="KW-0547">Nucleotide-binding</keyword>
<evidence type="ECO:0000256" key="7">
    <source>
        <dbReference type="ARBA" id="ARBA00022840"/>
    </source>
</evidence>
<dbReference type="InterPro" id="IPR000594">
    <property type="entry name" value="ThiF_NAD_FAD-bd"/>
</dbReference>
<dbReference type="Proteomes" id="UP000193685">
    <property type="component" value="Unassembled WGS sequence"/>
</dbReference>
<dbReference type="EMBL" id="MCFI01000009">
    <property type="protein sequence ID" value="ORY82470.1"/>
    <property type="molecule type" value="Genomic_DNA"/>
</dbReference>
<dbReference type="PANTHER" id="PTHR10953">
    <property type="entry name" value="UBIQUITIN-ACTIVATING ENZYME E1"/>
    <property type="match status" value="1"/>
</dbReference>
<evidence type="ECO:0000256" key="3">
    <source>
        <dbReference type="ARBA" id="ARBA00022694"/>
    </source>
</evidence>
<dbReference type="GO" id="GO:0016779">
    <property type="term" value="F:nucleotidyltransferase activity"/>
    <property type="evidence" value="ECO:0007669"/>
    <property type="project" value="UniProtKB-KW"/>
</dbReference>
<gene>
    <name evidence="9" type="ORF">BCR37DRAFT_402612</name>
</gene>
<organism evidence="9 10">
    <name type="scientific">Protomyces lactucae-debilis</name>
    <dbReference type="NCBI Taxonomy" id="2754530"/>
    <lineage>
        <taxon>Eukaryota</taxon>
        <taxon>Fungi</taxon>
        <taxon>Dikarya</taxon>
        <taxon>Ascomycota</taxon>
        <taxon>Taphrinomycotina</taxon>
        <taxon>Taphrinomycetes</taxon>
        <taxon>Taphrinales</taxon>
        <taxon>Protomycetaceae</taxon>
        <taxon>Protomyces</taxon>
    </lineage>
</organism>
<keyword evidence="2 9" id="KW-0808">Transferase</keyword>
<evidence type="ECO:0000256" key="5">
    <source>
        <dbReference type="ARBA" id="ARBA00022741"/>
    </source>
</evidence>
<dbReference type="STRING" id="56484.A0A1Y2FET9"/>
<comment type="subcellular location">
    <subcellularLocation>
        <location evidence="1">Cytoplasm</location>
        <location evidence="1">Cytosol</location>
    </subcellularLocation>
</comment>
<dbReference type="FunFam" id="3.40.50.720:FF:000033">
    <property type="entry name" value="Adenylyltransferase and sulfurtransferase MOCS3"/>
    <property type="match status" value="1"/>
</dbReference>
<dbReference type="GeneID" id="63788521"/>
<accession>A0A1Y2FET9</accession>
<dbReference type="InterPro" id="IPR035985">
    <property type="entry name" value="Ubiquitin-activating_enz"/>
</dbReference>
<keyword evidence="4 9" id="KW-0548">Nucleotidyltransferase</keyword>
<proteinExistence type="predicted"/>
<feature type="domain" description="Rhodanese" evidence="8">
    <location>
        <begin position="297"/>
        <end position="328"/>
    </location>
</feature>
<dbReference type="Pfam" id="PF00899">
    <property type="entry name" value="ThiF"/>
    <property type="match status" value="1"/>
</dbReference>
<keyword evidence="10" id="KW-1185">Reference proteome</keyword>
<evidence type="ECO:0000256" key="6">
    <source>
        <dbReference type="ARBA" id="ARBA00022786"/>
    </source>
</evidence>
<dbReference type="GO" id="GO:0004792">
    <property type="term" value="F:thiosulfate-cyanide sulfurtransferase activity"/>
    <property type="evidence" value="ECO:0007669"/>
    <property type="project" value="TreeGrafter"/>
</dbReference>
<dbReference type="GO" id="GO:0016887">
    <property type="term" value="F:ATP hydrolysis activity"/>
    <property type="evidence" value="ECO:0007669"/>
    <property type="project" value="UniProtKB-ARBA"/>
</dbReference>
<dbReference type="GO" id="GO:0002143">
    <property type="term" value="P:tRNA wobble position uridine thiolation"/>
    <property type="evidence" value="ECO:0007669"/>
    <property type="project" value="TreeGrafter"/>
</dbReference>
<evidence type="ECO:0000259" key="8">
    <source>
        <dbReference type="PROSITE" id="PS50206"/>
    </source>
</evidence>
<dbReference type="GO" id="GO:0005829">
    <property type="term" value="C:cytosol"/>
    <property type="evidence" value="ECO:0007669"/>
    <property type="project" value="UniProtKB-SubCell"/>
</dbReference>
<dbReference type="CDD" id="cd00757">
    <property type="entry name" value="ThiF_MoeB_HesA_family"/>
    <property type="match status" value="1"/>
</dbReference>
<evidence type="ECO:0000256" key="1">
    <source>
        <dbReference type="ARBA" id="ARBA00004514"/>
    </source>
</evidence>
<dbReference type="OrthoDB" id="10261062at2759"/>
<dbReference type="GO" id="GO:0005524">
    <property type="term" value="F:ATP binding"/>
    <property type="evidence" value="ECO:0007669"/>
    <property type="project" value="UniProtKB-KW"/>
</dbReference>
<dbReference type="Gene3D" id="3.40.250.10">
    <property type="entry name" value="Rhodanese-like domain"/>
    <property type="match status" value="1"/>
</dbReference>
<evidence type="ECO:0000256" key="4">
    <source>
        <dbReference type="ARBA" id="ARBA00022695"/>
    </source>
</evidence>
<dbReference type="InterPro" id="IPR001763">
    <property type="entry name" value="Rhodanese-like_dom"/>
</dbReference>
<evidence type="ECO:0000313" key="10">
    <source>
        <dbReference type="Proteomes" id="UP000193685"/>
    </source>
</evidence>
<dbReference type="Gene3D" id="3.40.50.720">
    <property type="entry name" value="NAD(P)-binding Rossmann-like Domain"/>
    <property type="match status" value="1"/>
</dbReference>